<sequence length="19" mass="2011">MKHLSIQILDGEAGAILSD</sequence>
<accession>A0A1K0JPR8</accession>
<dbReference type="AlphaFoldDB" id="A0A1K0JPR8"/>
<name>A0A1K0JPR8_CUPNE</name>
<protein>
    <submittedName>
        <fullName evidence="1">Uncharacterized protein</fullName>
    </submittedName>
</protein>
<dbReference type="EMBL" id="FMSH01000286">
    <property type="protein sequence ID" value="SCU77054.1"/>
    <property type="molecule type" value="Genomic_DNA"/>
</dbReference>
<evidence type="ECO:0000313" key="1">
    <source>
        <dbReference type="EMBL" id="SCU77054.1"/>
    </source>
</evidence>
<gene>
    <name evidence="1" type="ORF">CNECB9_3560022</name>
</gene>
<proteinExistence type="predicted"/>
<organism evidence="1">
    <name type="scientific">Cupriavidus necator</name>
    <name type="common">Alcaligenes eutrophus</name>
    <name type="synonym">Ralstonia eutropha</name>
    <dbReference type="NCBI Taxonomy" id="106590"/>
    <lineage>
        <taxon>Bacteria</taxon>
        <taxon>Pseudomonadati</taxon>
        <taxon>Pseudomonadota</taxon>
        <taxon>Betaproteobacteria</taxon>
        <taxon>Burkholderiales</taxon>
        <taxon>Burkholderiaceae</taxon>
        <taxon>Cupriavidus</taxon>
    </lineage>
</organism>
<reference evidence="1" key="1">
    <citation type="submission" date="2016-09" db="EMBL/GenBank/DDBJ databases">
        <authorList>
            <person name="Capua I."/>
            <person name="De Benedictis P."/>
            <person name="Joannis T."/>
            <person name="Lombin L.H."/>
            <person name="Cattoli G."/>
        </authorList>
    </citation>
    <scope>NUCLEOTIDE SEQUENCE</scope>
    <source>
        <strain evidence="1">B9</strain>
    </source>
</reference>